<proteinExistence type="predicted"/>
<feature type="region of interest" description="Disordered" evidence="1">
    <location>
        <begin position="415"/>
        <end position="472"/>
    </location>
</feature>
<evidence type="ECO:0000256" key="1">
    <source>
        <dbReference type="SAM" id="MobiDB-lite"/>
    </source>
</evidence>
<keyword evidence="4" id="KW-1185">Reference proteome</keyword>
<comment type="caution">
    <text evidence="3">The sequence shown here is derived from an EMBL/GenBank/DDBJ whole genome shotgun (WGS) entry which is preliminary data.</text>
</comment>
<dbReference type="InterPro" id="IPR052255">
    <property type="entry name" value="RNA_pol_II_subunit5-mediator"/>
</dbReference>
<evidence type="ECO:0000259" key="2">
    <source>
        <dbReference type="Pfam" id="PF12927"/>
    </source>
</evidence>
<dbReference type="GO" id="GO:0003682">
    <property type="term" value="F:chromatin binding"/>
    <property type="evidence" value="ECO:0007669"/>
    <property type="project" value="TreeGrafter"/>
</dbReference>
<dbReference type="InterPro" id="IPR024325">
    <property type="entry name" value="DUF3835"/>
</dbReference>
<accession>A0AAE0ISA6</accession>
<feature type="region of interest" description="Disordered" evidence="1">
    <location>
        <begin position="598"/>
        <end position="625"/>
    </location>
</feature>
<dbReference type="InterPro" id="IPR018247">
    <property type="entry name" value="EF_Hand_1_Ca_BS"/>
</dbReference>
<feature type="domain" description="DUF3835" evidence="2">
    <location>
        <begin position="547"/>
        <end position="622"/>
    </location>
</feature>
<dbReference type="GO" id="GO:0019212">
    <property type="term" value="F:phosphatase inhibitor activity"/>
    <property type="evidence" value="ECO:0007669"/>
    <property type="project" value="TreeGrafter"/>
</dbReference>
<dbReference type="PANTHER" id="PTHR15111:SF0">
    <property type="entry name" value="UNCONVENTIONAL PREFOLDIN RPB5 INTERACTOR 1"/>
    <property type="match status" value="1"/>
</dbReference>
<reference evidence="3" key="2">
    <citation type="submission" date="2023-06" db="EMBL/GenBank/DDBJ databases">
        <authorList>
            <consortium name="Lawrence Berkeley National Laboratory"/>
            <person name="Haridas S."/>
            <person name="Hensen N."/>
            <person name="Bonometti L."/>
            <person name="Westerberg I."/>
            <person name="Brannstrom I.O."/>
            <person name="Guillou S."/>
            <person name="Cros-Aarteil S."/>
            <person name="Calhoun S."/>
            <person name="Kuo A."/>
            <person name="Mondo S."/>
            <person name="Pangilinan J."/>
            <person name="Riley R."/>
            <person name="Labutti K."/>
            <person name="Andreopoulos B."/>
            <person name="Lipzen A."/>
            <person name="Chen C."/>
            <person name="Yanf M."/>
            <person name="Daum C."/>
            <person name="Ng V."/>
            <person name="Clum A."/>
            <person name="Steindorff A."/>
            <person name="Ohm R."/>
            <person name="Martin F."/>
            <person name="Silar P."/>
            <person name="Natvig D."/>
            <person name="Lalanne C."/>
            <person name="Gautier V."/>
            <person name="Ament-Velasquez S.L."/>
            <person name="Kruys A."/>
            <person name="Hutchinson M.I."/>
            <person name="Powell A.J."/>
            <person name="Barry K."/>
            <person name="Miller A.N."/>
            <person name="Grigoriev I.V."/>
            <person name="Debuchy R."/>
            <person name="Gladieux P."/>
            <person name="Thoren M.H."/>
            <person name="Johannesson H."/>
        </authorList>
    </citation>
    <scope>NUCLEOTIDE SEQUENCE</scope>
    <source>
        <strain evidence="3">CBS 118394</strain>
    </source>
</reference>
<name>A0AAE0ISA6_9PEZI</name>
<feature type="compositionally biased region" description="Basic and acidic residues" evidence="1">
    <location>
        <begin position="189"/>
        <end position="223"/>
    </location>
</feature>
<feature type="compositionally biased region" description="Low complexity" evidence="1">
    <location>
        <begin position="231"/>
        <end position="245"/>
    </location>
</feature>
<dbReference type="GO" id="GO:0003714">
    <property type="term" value="F:transcription corepressor activity"/>
    <property type="evidence" value="ECO:0007669"/>
    <property type="project" value="TreeGrafter"/>
</dbReference>
<feature type="region of interest" description="Disordered" evidence="1">
    <location>
        <begin position="338"/>
        <end position="366"/>
    </location>
</feature>
<dbReference type="PANTHER" id="PTHR15111">
    <property type="entry name" value="RNA POLYMERASE II SUBUNIT 5-MEDIATING PROTEIN NNX3"/>
    <property type="match status" value="1"/>
</dbReference>
<feature type="region of interest" description="Disordered" evidence="1">
    <location>
        <begin position="189"/>
        <end position="276"/>
    </location>
</feature>
<organism evidence="3 4">
    <name type="scientific">Apodospora peruviana</name>
    <dbReference type="NCBI Taxonomy" id="516989"/>
    <lineage>
        <taxon>Eukaryota</taxon>
        <taxon>Fungi</taxon>
        <taxon>Dikarya</taxon>
        <taxon>Ascomycota</taxon>
        <taxon>Pezizomycotina</taxon>
        <taxon>Sordariomycetes</taxon>
        <taxon>Sordariomycetidae</taxon>
        <taxon>Sordariales</taxon>
        <taxon>Lasiosphaeriaceae</taxon>
        <taxon>Apodospora</taxon>
    </lineage>
</organism>
<dbReference type="EMBL" id="JAUEDM010000001">
    <property type="protein sequence ID" value="KAK3330135.1"/>
    <property type="molecule type" value="Genomic_DNA"/>
</dbReference>
<dbReference type="PROSITE" id="PS00018">
    <property type="entry name" value="EF_HAND_1"/>
    <property type="match status" value="1"/>
</dbReference>
<dbReference type="Pfam" id="PF12927">
    <property type="entry name" value="DUF3835"/>
    <property type="match status" value="2"/>
</dbReference>
<evidence type="ECO:0000313" key="3">
    <source>
        <dbReference type="EMBL" id="KAK3330135.1"/>
    </source>
</evidence>
<protein>
    <submittedName>
        <fullName evidence="3">Prefoldin subunit-domain-containing protein</fullName>
    </submittedName>
</protein>
<reference evidence="3" key="1">
    <citation type="journal article" date="2023" name="Mol. Phylogenet. Evol.">
        <title>Genome-scale phylogeny and comparative genomics of the fungal order Sordariales.</title>
        <authorList>
            <person name="Hensen N."/>
            <person name="Bonometti L."/>
            <person name="Westerberg I."/>
            <person name="Brannstrom I.O."/>
            <person name="Guillou S."/>
            <person name="Cros-Aarteil S."/>
            <person name="Calhoun S."/>
            <person name="Haridas S."/>
            <person name="Kuo A."/>
            <person name="Mondo S."/>
            <person name="Pangilinan J."/>
            <person name="Riley R."/>
            <person name="LaButti K."/>
            <person name="Andreopoulos B."/>
            <person name="Lipzen A."/>
            <person name="Chen C."/>
            <person name="Yan M."/>
            <person name="Daum C."/>
            <person name="Ng V."/>
            <person name="Clum A."/>
            <person name="Steindorff A."/>
            <person name="Ohm R.A."/>
            <person name="Martin F."/>
            <person name="Silar P."/>
            <person name="Natvig D.O."/>
            <person name="Lalanne C."/>
            <person name="Gautier V."/>
            <person name="Ament-Velasquez S.L."/>
            <person name="Kruys A."/>
            <person name="Hutchinson M.I."/>
            <person name="Powell A.J."/>
            <person name="Barry K."/>
            <person name="Miller A.N."/>
            <person name="Grigoriev I.V."/>
            <person name="Debuchy R."/>
            <person name="Gladieux P."/>
            <person name="Hiltunen Thoren M."/>
            <person name="Johannesson H."/>
        </authorList>
    </citation>
    <scope>NUCLEOTIDE SEQUENCE</scope>
    <source>
        <strain evidence="3">CBS 118394</strain>
    </source>
</reference>
<gene>
    <name evidence="3" type="ORF">B0H66DRAFT_47037</name>
</gene>
<dbReference type="Pfam" id="PF13758">
    <property type="entry name" value="Prefoldin_3"/>
    <property type="match status" value="1"/>
</dbReference>
<sequence length="625" mass="69986">MSQQAEQPTLLNRHVQRLEARVAQLHASLEHHQQWYWDYAALHEEVDNVPREPKDEQRKELARIRRDFDGHLLKKKELNEIFGKNDLREPAVISSHIARRIDYVEKSIGDLNKLIETEENRLAAAEVVANPDRGVDEETGLPIMDIYEELDDDDNVTFSELRGAGSAGPQVVEALKKLGIKDKDLSEIAGKDKEADTDRPAKSAETPKDEKKEEEKQKDEPVTVKEVTPLVSTSQDASSTSSQDVESGKYFGGTKKQVSFAHDTKPGDEEAELPKSQATLHLEEMMQKAKELDAMDMSKAAIPDNESAEDAALRREMLDYSMSEIGPVVAELELDDGSFDEDEDWDDDFDDLDDEDDIDEDEFGRSQHSVITDDYIKRMQELEKRLRVKSAFTASTPDSKIPEGNVGRIAVFPEVTPPGEAADNLTPETKQKAPKGKKGVRFAPELDIAEEKEFVPAPKPKAKKPAKKTIGNIVEKQDALAIHEDEEEEEEEPPKRVSRFKKELKAFATTTSGQLPPGPHQLPVNFFANQVHPDPIPEPLAPEGKPLADAVVERNVSSEPKEPGDVDDALVYQAAAVEYNRLRNRMIQKEGGFMKEVERPTLPLDEEEGGPPRMSKFKAARLARS</sequence>
<dbReference type="AlphaFoldDB" id="A0AAE0ISA6"/>
<dbReference type="GO" id="GO:0000122">
    <property type="term" value="P:negative regulation of transcription by RNA polymerase II"/>
    <property type="evidence" value="ECO:0007669"/>
    <property type="project" value="TreeGrafter"/>
</dbReference>
<dbReference type="InterPro" id="IPR039553">
    <property type="entry name" value="Prefoldin-like"/>
</dbReference>
<feature type="domain" description="DUF3835" evidence="2">
    <location>
        <begin position="474"/>
        <end position="501"/>
    </location>
</feature>
<feature type="compositionally biased region" description="Acidic residues" evidence="1">
    <location>
        <begin position="338"/>
        <end position="362"/>
    </location>
</feature>
<dbReference type="Proteomes" id="UP001283341">
    <property type="component" value="Unassembled WGS sequence"/>
</dbReference>
<feature type="compositionally biased region" description="Basic residues" evidence="1">
    <location>
        <begin position="615"/>
        <end position="625"/>
    </location>
</feature>
<evidence type="ECO:0000313" key="4">
    <source>
        <dbReference type="Proteomes" id="UP001283341"/>
    </source>
</evidence>